<dbReference type="AlphaFoldDB" id="A0A0A9EWL7"/>
<protein>
    <submittedName>
        <fullName evidence="2">Uncharacterized protein</fullName>
    </submittedName>
</protein>
<accession>A0A0A9EWL7</accession>
<organism evidence="2">
    <name type="scientific">Arundo donax</name>
    <name type="common">Giant reed</name>
    <name type="synonym">Donax arundinaceus</name>
    <dbReference type="NCBI Taxonomy" id="35708"/>
    <lineage>
        <taxon>Eukaryota</taxon>
        <taxon>Viridiplantae</taxon>
        <taxon>Streptophyta</taxon>
        <taxon>Embryophyta</taxon>
        <taxon>Tracheophyta</taxon>
        <taxon>Spermatophyta</taxon>
        <taxon>Magnoliopsida</taxon>
        <taxon>Liliopsida</taxon>
        <taxon>Poales</taxon>
        <taxon>Poaceae</taxon>
        <taxon>PACMAD clade</taxon>
        <taxon>Arundinoideae</taxon>
        <taxon>Arundineae</taxon>
        <taxon>Arundo</taxon>
    </lineage>
</organism>
<evidence type="ECO:0000256" key="1">
    <source>
        <dbReference type="SAM" id="MobiDB-lite"/>
    </source>
</evidence>
<sequence>MGQNKNVLSTNRYRGLCINGFQNPTWVSQTPFHTGIPSGTMQASTRARPSQQLRYITSSFTASPRPGDGGLSLNSARARDGSRRPRARQVCTGSGEKSSPTSQNWTRV</sequence>
<feature type="region of interest" description="Disordered" evidence="1">
    <location>
        <begin position="59"/>
        <end position="108"/>
    </location>
</feature>
<reference evidence="2" key="2">
    <citation type="journal article" date="2015" name="Data Brief">
        <title>Shoot transcriptome of the giant reed, Arundo donax.</title>
        <authorList>
            <person name="Barrero R.A."/>
            <person name="Guerrero F.D."/>
            <person name="Moolhuijzen P."/>
            <person name="Goolsby J.A."/>
            <person name="Tidwell J."/>
            <person name="Bellgard S.E."/>
            <person name="Bellgard M.I."/>
        </authorList>
    </citation>
    <scope>NUCLEOTIDE SEQUENCE</scope>
    <source>
        <tissue evidence="2">Shoot tissue taken approximately 20 cm above the soil surface</tissue>
    </source>
</reference>
<reference evidence="2" key="1">
    <citation type="submission" date="2014-09" db="EMBL/GenBank/DDBJ databases">
        <authorList>
            <person name="Magalhaes I.L.F."/>
            <person name="Oliveira U."/>
            <person name="Santos F.R."/>
            <person name="Vidigal T.H.D.A."/>
            <person name="Brescovit A.D."/>
            <person name="Santos A.J."/>
        </authorList>
    </citation>
    <scope>NUCLEOTIDE SEQUENCE</scope>
    <source>
        <tissue evidence="2">Shoot tissue taken approximately 20 cm above the soil surface</tissue>
    </source>
</reference>
<name>A0A0A9EWL7_ARUDO</name>
<feature type="compositionally biased region" description="Polar residues" evidence="1">
    <location>
        <begin position="91"/>
        <end position="108"/>
    </location>
</feature>
<dbReference type="EMBL" id="GBRH01193409">
    <property type="protein sequence ID" value="JAE04487.1"/>
    <property type="molecule type" value="Transcribed_RNA"/>
</dbReference>
<evidence type="ECO:0000313" key="2">
    <source>
        <dbReference type="EMBL" id="JAE04487.1"/>
    </source>
</evidence>
<proteinExistence type="predicted"/>